<dbReference type="RefSeq" id="WP_192728288.1">
    <property type="nucleotide sequence ID" value="NZ_BAAAVL010000001.1"/>
</dbReference>
<protein>
    <submittedName>
        <fullName evidence="1">Uncharacterized protein</fullName>
    </submittedName>
</protein>
<organism evidence="1 2">
    <name type="scientific">Rhizobium viscosum</name>
    <name type="common">Arthrobacter viscosus</name>
    <dbReference type="NCBI Taxonomy" id="1673"/>
    <lineage>
        <taxon>Bacteria</taxon>
        <taxon>Pseudomonadati</taxon>
        <taxon>Pseudomonadota</taxon>
        <taxon>Alphaproteobacteria</taxon>
        <taxon>Hyphomicrobiales</taxon>
        <taxon>Rhizobiaceae</taxon>
        <taxon>Rhizobium/Agrobacterium group</taxon>
        <taxon>Rhizobium</taxon>
    </lineage>
</organism>
<reference evidence="1 2" key="1">
    <citation type="submission" date="2020-10" db="EMBL/GenBank/DDBJ databases">
        <title>Sequencing the genomes of 1000 actinobacteria strains.</title>
        <authorList>
            <person name="Klenk H.-P."/>
        </authorList>
    </citation>
    <scope>NUCLEOTIDE SEQUENCE [LARGE SCALE GENOMIC DNA]</scope>
    <source>
        <strain evidence="1 2">DSM 7307</strain>
    </source>
</reference>
<evidence type="ECO:0000313" key="2">
    <source>
        <dbReference type="Proteomes" id="UP000620262"/>
    </source>
</evidence>
<sequence>MAFSRAFPSKVRGFLKYFCLMADRLDSVAVAGSMLVTLMPGESHVFHVTTKINI</sequence>
<dbReference type="EMBL" id="JADBEC010000001">
    <property type="protein sequence ID" value="MBE1504229.1"/>
    <property type="molecule type" value="Genomic_DNA"/>
</dbReference>
<keyword evidence="2" id="KW-1185">Reference proteome</keyword>
<accession>A0ABR9IM34</accession>
<gene>
    <name evidence="1" type="ORF">H4W29_001410</name>
</gene>
<evidence type="ECO:0000313" key="1">
    <source>
        <dbReference type="EMBL" id="MBE1504229.1"/>
    </source>
</evidence>
<proteinExistence type="predicted"/>
<name>A0ABR9IM34_RHIVS</name>
<dbReference type="Proteomes" id="UP000620262">
    <property type="component" value="Unassembled WGS sequence"/>
</dbReference>
<comment type="caution">
    <text evidence="1">The sequence shown here is derived from an EMBL/GenBank/DDBJ whole genome shotgun (WGS) entry which is preliminary data.</text>
</comment>